<dbReference type="STRING" id="1348114.OM33_10895"/>
<dbReference type="OrthoDB" id="9808398at2"/>
<evidence type="ECO:0000256" key="1">
    <source>
        <dbReference type="ARBA" id="ARBA00022801"/>
    </source>
</evidence>
<keyword evidence="1" id="KW-0378">Hydrolase</keyword>
<dbReference type="EMBL" id="CP009888">
    <property type="protein sequence ID" value="AIY65608.1"/>
    <property type="molecule type" value="Genomic_DNA"/>
</dbReference>
<dbReference type="HOGENOM" id="CLU_020336_53_1_6"/>
<gene>
    <name evidence="3" type="ORF">OM33_10895</name>
</gene>
<keyword evidence="4" id="KW-1185">Reference proteome</keyword>
<dbReference type="PANTHER" id="PTHR46118">
    <property type="entry name" value="PROTEIN ABHD11"/>
    <property type="match status" value="1"/>
</dbReference>
<dbReference type="PRINTS" id="PR00111">
    <property type="entry name" value="ABHYDROLASE"/>
</dbReference>
<dbReference type="InterPro" id="IPR029058">
    <property type="entry name" value="AB_hydrolase_fold"/>
</dbReference>
<dbReference type="eggNOG" id="COG0596">
    <property type="taxonomic scope" value="Bacteria"/>
</dbReference>
<feature type="domain" description="AB hydrolase-1" evidence="2">
    <location>
        <begin position="182"/>
        <end position="242"/>
    </location>
</feature>
<evidence type="ECO:0000313" key="3">
    <source>
        <dbReference type="EMBL" id="AIY65608.1"/>
    </source>
</evidence>
<accession>A0A0A7EGG6</accession>
<dbReference type="RefSeq" id="WP_038641648.1">
    <property type="nucleotide sequence ID" value="NZ_CP009888.1"/>
</dbReference>
<dbReference type="Proteomes" id="UP000030341">
    <property type="component" value="Chromosome 1"/>
</dbReference>
<evidence type="ECO:0000313" key="4">
    <source>
        <dbReference type="Proteomes" id="UP000030341"/>
    </source>
</evidence>
<dbReference type="KEGG" id="pseo:OM33_10895"/>
<organism evidence="3 4">
    <name type="scientific">Pseudoalteromonas piratica</name>
    <dbReference type="NCBI Taxonomy" id="1348114"/>
    <lineage>
        <taxon>Bacteria</taxon>
        <taxon>Pseudomonadati</taxon>
        <taxon>Pseudomonadota</taxon>
        <taxon>Gammaproteobacteria</taxon>
        <taxon>Alteromonadales</taxon>
        <taxon>Pseudoalteromonadaceae</taxon>
        <taxon>Pseudoalteromonas</taxon>
    </lineage>
</organism>
<evidence type="ECO:0000259" key="2">
    <source>
        <dbReference type="Pfam" id="PF00561"/>
    </source>
</evidence>
<dbReference type="AlphaFoldDB" id="A0A0A7EGG6"/>
<reference evidence="3 4" key="1">
    <citation type="submission" date="2014-11" db="EMBL/GenBank/DDBJ databases">
        <title>Complete Genome Sequence of Pseudoalteromonas sp. Strain OCN003 Isolated from Kaneohe Bay, Oahu, Hawaii.</title>
        <authorList>
            <person name="Beurmann S."/>
            <person name="Videau P."/>
            <person name="Ushijima B."/>
            <person name="Smith A.M."/>
            <person name="Aeby G.S."/>
            <person name="Callahan S.M."/>
            <person name="Belcaid M."/>
        </authorList>
    </citation>
    <scope>NUCLEOTIDE SEQUENCE [LARGE SCALE GENOMIC DNA]</scope>
    <source>
        <strain evidence="3 4">OCN003</strain>
    </source>
</reference>
<name>A0A0A7EGG6_9GAMM</name>
<proteinExistence type="predicted"/>
<dbReference type="PANTHER" id="PTHR46118:SF4">
    <property type="entry name" value="PROTEIN ABHD11"/>
    <property type="match status" value="1"/>
</dbReference>
<dbReference type="GO" id="GO:0016787">
    <property type="term" value="F:hydrolase activity"/>
    <property type="evidence" value="ECO:0007669"/>
    <property type="project" value="UniProtKB-KW"/>
</dbReference>
<dbReference type="InterPro" id="IPR000073">
    <property type="entry name" value="AB_hydrolase_1"/>
</dbReference>
<dbReference type="FunFam" id="3.40.50.1820:FF:000039">
    <property type="entry name" value="Esterase ybfF"/>
    <property type="match status" value="1"/>
</dbReference>
<protein>
    <submittedName>
        <fullName evidence="3">Acyl-CoA esterase</fullName>
    </submittedName>
</protein>
<dbReference type="Gene3D" id="3.40.50.1820">
    <property type="entry name" value="alpha/beta hydrolase"/>
    <property type="match status" value="1"/>
</dbReference>
<sequence length="256" mass="28458">MLLNYSQIGEESENLPVIVIHGLFGSKENLNIIAKPLSEKHLVFNVDLRNHGQSFHDAHMNYGVMADDVFHLLDSLGIERAILVGHSMGGKVAMQMALSHGERIEKLVVLDIAPTMYTPRHQNVINGLNNVKLDSINNRTEADKQLAEHIVEPGVRQFLLKSLAKTDAGFSWRFNVEHIIAAYDEILSKPEGQTFKKPTLFIKGANSDYIQESHRQEIAALFPNAKAKIIAGAGHWLHAEKPTQVNLAIAQFTASN</sequence>
<dbReference type="SUPFAM" id="SSF53474">
    <property type="entry name" value="alpha/beta-Hydrolases"/>
    <property type="match status" value="1"/>
</dbReference>
<feature type="domain" description="AB hydrolase-1" evidence="2">
    <location>
        <begin position="16"/>
        <end position="112"/>
    </location>
</feature>
<dbReference type="Pfam" id="PF00561">
    <property type="entry name" value="Abhydrolase_1"/>
    <property type="match status" value="2"/>
</dbReference>